<dbReference type="KEGG" id="scor:J3U87_02570"/>
<accession>A0A8A4TQP8</accession>
<dbReference type="AlphaFoldDB" id="A0A8A4TQP8"/>
<keyword evidence="4" id="KW-0408">Iron</keyword>
<gene>
    <name evidence="6" type="ORF">J3U87_02570</name>
</gene>
<dbReference type="GO" id="GO:0005737">
    <property type="term" value="C:cytoplasm"/>
    <property type="evidence" value="ECO:0007669"/>
    <property type="project" value="UniProtKB-SubCell"/>
</dbReference>
<evidence type="ECO:0000313" key="7">
    <source>
        <dbReference type="Proteomes" id="UP000663929"/>
    </source>
</evidence>
<feature type="domain" description="Hemerythrin-like" evidence="5">
    <location>
        <begin position="94"/>
        <end position="241"/>
    </location>
</feature>
<dbReference type="PANTHER" id="PTHR36438">
    <property type="entry name" value="IRON-SULFUR CLUSTER REPAIR PROTEIN YTFE"/>
    <property type="match status" value="1"/>
</dbReference>
<dbReference type="Pfam" id="PF01814">
    <property type="entry name" value="Hemerythrin"/>
    <property type="match status" value="1"/>
</dbReference>
<keyword evidence="2" id="KW-0963">Cytoplasm</keyword>
<evidence type="ECO:0000256" key="1">
    <source>
        <dbReference type="ARBA" id="ARBA00004496"/>
    </source>
</evidence>
<evidence type="ECO:0000256" key="3">
    <source>
        <dbReference type="ARBA" id="ARBA00022723"/>
    </source>
</evidence>
<dbReference type="CDD" id="cd12108">
    <property type="entry name" value="Hr-like"/>
    <property type="match status" value="1"/>
</dbReference>
<dbReference type="InterPro" id="IPR012312">
    <property type="entry name" value="Hemerythrin-like"/>
</dbReference>
<evidence type="ECO:0000259" key="5">
    <source>
        <dbReference type="Pfam" id="PF01814"/>
    </source>
</evidence>
<dbReference type="PANTHER" id="PTHR36438:SF1">
    <property type="entry name" value="IRON-SULFUR CLUSTER REPAIR PROTEIN YTFE"/>
    <property type="match status" value="1"/>
</dbReference>
<dbReference type="Pfam" id="PF04405">
    <property type="entry name" value="ScdA_N"/>
    <property type="match status" value="1"/>
</dbReference>
<dbReference type="Gene3D" id="1.20.120.520">
    <property type="entry name" value="nmb1532 protein domain like"/>
    <property type="match status" value="1"/>
</dbReference>
<comment type="subcellular location">
    <subcellularLocation>
        <location evidence="1">Cytoplasm</location>
    </subcellularLocation>
</comment>
<organism evidence="6 7">
    <name type="scientific">Sulfidibacter corallicola</name>
    <dbReference type="NCBI Taxonomy" id="2818388"/>
    <lineage>
        <taxon>Bacteria</taxon>
        <taxon>Pseudomonadati</taxon>
        <taxon>Acidobacteriota</taxon>
        <taxon>Holophagae</taxon>
        <taxon>Acanthopleuribacterales</taxon>
        <taxon>Acanthopleuribacteraceae</taxon>
        <taxon>Sulfidibacter</taxon>
    </lineage>
</organism>
<dbReference type="GO" id="GO:0046872">
    <property type="term" value="F:metal ion binding"/>
    <property type="evidence" value="ECO:0007669"/>
    <property type="project" value="UniProtKB-KW"/>
</dbReference>
<evidence type="ECO:0000313" key="6">
    <source>
        <dbReference type="EMBL" id="QTD51328.1"/>
    </source>
</evidence>
<dbReference type="Proteomes" id="UP000663929">
    <property type="component" value="Chromosome"/>
</dbReference>
<sequence length="250" mass="28109">MPITSQRPDITAQSRLGDCVAHYPALANWCLQNHLDFCCGGGRTLEAVAADREMTPQSLVEAMTAAVETTESRQGETLPRFGDDQAMELIEFILTRFHEVHRNQLDGLGTLSEKVARVHGEGHPEVLRIRQIVIEMTDELTSHMAKEEMVLFPLMHRMMGEVPGSRGPGMLGMDPRMPMQCMRREHDEAGDMIAEARKITNQFQPPADACTSFRALYALLEELERDLMLHIHLENNVLFPIFEKLADAAS</sequence>
<name>A0A8A4TQP8_SULCO</name>
<dbReference type="EMBL" id="CP071793">
    <property type="protein sequence ID" value="QTD51328.1"/>
    <property type="molecule type" value="Genomic_DNA"/>
</dbReference>
<dbReference type="RefSeq" id="WP_237381459.1">
    <property type="nucleotide sequence ID" value="NZ_CP071793.1"/>
</dbReference>
<dbReference type="InterPro" id="IPR019903">
    <property type="entry name" value="RIC_family"/>
</dbReference>
<protein>
    <submittedName>
        <fullName evidence="6">DUF542 domain-containing protein</fullName>
    </submittedName>
</protein>
<proteinExistence type="predicted"/>
<evidence type="ECO:0000256" key="2">
    <source>
        <dbReference type="ARBA" id="ARBA00022490"/>
    </source>
</evidence>
<reference evidence="6" key="1">
    <citation type="submission" date="2021-03" db="EMBL/GenBank/DDBJ databases">
        <title>Acanthopleuribacteraceae sp. M133.</title>
        <authorList>
            <person name="Wang G."/>
        </authorList>
    </citation>
    <scope>NUCLEOTIDE SEQUENCE</scope>
    <source>
        <strain evidence="6">M133</strain>
    </source>
</reference>
<evidence type="ECO:0000256" key="4">
    <source>
        <dbReference type="ARBA" id="ARBA00023004"/>
    </source>
</evidence>
<keyword evidence="7" id="KW-1185">Reference proteome</keyword>
<keyword evidence="3" id="KW-0479">Metal-binding</keyword>